<protein>
    <submittedName>
        <fullName evidence="2">Uncharacterized protein</fullName>
    </submittedName>
</protein>
<proteinExistence type="predicted"/>
<gene>
    <name evidence="2" type="ORF">TPSB3V08_LOCUS4065</name>
</gene>
<organism evidence="2">
    <name type="scientific">Timema poppense</name>
    <name type="common">Walking stick</name>
    <dbReference type="NCBI Taxonomy" id="170557"/>
    <lineage>
        <taxon>Eukaryota</taxon>
        <taxon>Metazoa</taxon>
        <taxon>Ecdysozoa</taxon>
        <taxon>Arthropoda</taxon>
        <taxon>Hexapoda</taxon>
        <taxon>Insecta</taxon>
        <taxon>Pterygota</taxon>
        <taxon>Neoptera</taxon>
        <taxon>Polyneoptera</taxon>
        <taxon>Phasmatodea</taxon>
        <taxon>Timematodea</taxon>
        <taxon>Timematoidea</taxon>
        <taxon>Timematidae</taxon>
        <taxon>Timema</taxon>
    </lineage>
</organism>
<dbReference type="EMBL" id="OD001874">
    <property type="protein sequence ID" value="CAD7403467.1"/>
    <property type="molecule type" value="Genomic_DNA"/>
</dbReference>
<feature type="compositionally biased region" description="Basic and acidic residues" evidence="1">
    <location>
        <begin position="1"/>
        <end position="14"/>
    </location>
</feature>
<evidence type="ECO:0000256" key="1">
    <source>
        <dbReference type="SAM" id="MobiDB-lite"/>
    </source>
</evidence>
<reference evidence="2" key="1">
    <citation type="submission" date="2020-11" db="EMBL/GenBank/DDBJ databases">
        <authorList>
            <person name="Tran Van P."/>
        </authorList>
    </citation>
    <scope>NUCLEOTIDE SEQUENCE</scope>
</reference>
<accession>A0A7R9GZC8</accession>
<dbReference type="AlphaFoldDB" id="A0A7R9GZC8"/>
<sequence>MEGKWQKDPGHGVETDDDDDTDTLQQGCDSKSEMASKLPSTGRSRFEYQLGELGVNRSHQTLR</sequence>
<evidence type="ECO:0000313" key="2">
    <source>
        <dbReference type="EMBL" id="CAD7403467.1"/>
    </source>
</evidence>
<feature type="region of interest" description="Disordered" evidence="1">
    <location>
        <begin position="1"/>
        <end position="63"/>
    </location>
</feature>
<name>A0A7R9GZC8_TIMPO</name>